<name>A0A9P6XWA7_9FUNG</name>
<dbReference type="Proteomes" id="UP000740926">
    <property type="component" value="Unassembled WGS sequence"/>
</dbReference>
<protein>
    <submittedName>
        <fullName evidence="1">Uncharacterized protein</fullName>
    </submittedName>
</protein>
<accession>A0A9P6XWA7</accession>
<dbReference type="EMBL" id="JAANIU010009087">
    <property type="protein sequence ID" value="KAG1533747.1"/>
    <property type="molecule type" value="Genomic_DNA"/>
</dbReference>
<comment type="caution">
    <text evidence="1">The sequence shown here is derived from an EMBL/GenBank/DDBJ whole genome shotgun (WGS) entry which is preliminary data.</text>
</comment>
<sequence length="104" mass="11349">MAVVAVGGDRGQRAALFAEIQPRIVHLRQHRLAARHAVQERCLHRCRPAGQPQQADAPHGLDQARIERCMVGHGTVQRRGRFHARTIALCPCFGTGGGSGRCQP</sequence>
<evidence type="ECO:0000313" key="2">
    <source>
        <dbReference type="Proteomes" id="UP000740926"/>
    </source>
</evidence>
<reference evidence="1 2" key="1">
    <citation type="journal article" date="2020" name="Microb. Genom.">
        <title>Genetic diversity of clinical and environmental Mucorales isolates obtained from an investigation of mucormycosis cases among solid organ transplant recipients.</title>
        <authorList>
            <person name="Nguyen M.H."/>
            <person name="Kaul D."/>
            <person name="Muto C."/>
            <person name="Cheng S.J."/>
            <person name="Richter R.A."/>
            <person name="Bruno V.M."/>
            <person name="Liu G."/>
            <person name="Beyhan S."/>
            <person name="Sundermann A.J."/>
            <person name="Mounaud S."/>
            <person name="Pasculle A.W."/>
            <person name="Nierman W.C."/>
            <person name="Driscoll E."/>
            <person name="Cumbie R."/>
            <person name="Clancy C.J."/>
            <person name="Dupont C.L."/>
        </authorList>
    </citation>
    <scope>NUCLEOTIDE SEQUENCE [LARGE SCALE GENOMIC DNA]</scope>
    <source>
        <strain evidence="1 2">GL24</strain>
    </source>
</reference>
<keyword evidence="2" id="KW-1185">Reference proteome</keyword>
<proteinExistence type="predicted"/>
<evidence type="ECO:0000313" key="1">
    <source>
        <dbReference type="EMBL" id="KAG1533747.1"/>
    </source>
</evidence>
<organism evidence="1 2">
    <name type="scientific">Rhizopus delemar</name>
    <dbReference type="NCBI Taxonomy" id="936053"/>
    <lineage>
        <taxon>Eukaryota</taxon>
        <taxon>Fungi</taxon>
        <taxon>Fungi incertae sedis</taxon>
        <taxon>Mucoromycota</taxon>
        <taxon>Mucoromycotina</taxon>
        <taxon>Mucoromycetes</taxon>
        <taxon>Mucorales</taxon>
        <taxon>Mucorineae</taxon>
        <taxon>Rhizopodaceae</taxon>
        <taxon>Rhizopus</taxon>
    </lineage>
</organism>
<dbReference type="AlphaFoldDB" id="A0A9P6XWA7"/>
<gene>
    <name evidence="1" type="ORF">G6F50_015763</name>
</gene>